<keyword evidence="9" id="KW-0067">ATP-binding</keyword>
<comment type="catalytic activity">
    <reaction evidence="14">
        <text>tRNA(His) + L-histidine + ATP = L-histidyl-tRNA(His) + AMP + diphosphate + H(+)</text>
        <dbReference type="Rhea" id="RHEA:17313"/>
        <dbReference type="Rhea" id="RHEA-COMP:9665"/>
        <dbReference type="Rhea" id="RHEA-COMP:9689"/>
        <dbReference type="ChEBI" id="CHEBI:15378"/>
        <dbReference type="ChEBI" id="CHEBI:30616"/>
        <dbReference type="ChEBI" id="CHEBI:33019"/>
        <dbReference type="ChEBI" id="CHEBI:57595"/>
        <dbReference type="ChEBI" id="CHEBI:78442"/>
        <dbReference type="ChEBI" id="CHEBI:78527"/>
        <dbReference type="ChEBI" id="CHEBI:456215"/>
        <dbReference type="EC" id="6.1.1.21"/>
    </reaction>
</comment>
<dbReference type="InterPro" id="IPR018791">
    <property type="entry name" value="UV_resistance/autophagy_Atg14"/>
</dbReference>
<evidence type="ECO:0000256" key="15">
    <source>
        <dbReference type="ARBA" id="ARBA00058343"/>
    </source>
</evidence>
<dbReference type="InterPro" id="IPR036621">
    <property type="entry name" value="Anticodon-bd_dom_sf"/>
</dbReference>
<evidence type="ECO:0000256" key="18">
    <source>
        <dbReference type="SAM" id="MobiDB-lite"/>
    </source>
</evidence>
<evidence type="ECO:0000256" key="17">
    <source>
        <dbReference type="SAM" id="Coils"/>
    </source>
</evidence>
<dbReference type="Pfam" id="PF10186">
    <property type="entry name" value="ATG14"/>
    <property type="match status" value="1"/>
</dbReference>
<evidence type="ECO:0000256" key="5">
    <source>
        <dbReference type="ARBA" id="ARBA00013807"/>
    </source>
</evidence>
<dbReference type="GO" id="GO:0005829">
    <property type="term" value="C:cytosol"/>
    <property type="evidence" value="ECO:0007669"/>
    <property type="project" value="TreeGrafter"/>
</dbReference>
<keyword evidence="11 17" id="KW-0175">Coiled coil</keyword>
<dbReference type="GO" id="GO:0003723">
    <property type="term" value="F:RNA binding"/>
    <property type="evidence" value="ECO:0007669"/>
    <property type="project" value="TreeGrafter"/>
</dbReference>
<feature type="domain" description="Aminoacyl-transfer RNA synthetases class-II family profile" evidence="19">
    <location>
        <begin position="50"/>
        <end position="445"/>
    </location>
</feature>
<evidence type="ECO:0000256" key="14">
    <source>
        <dbReference type="ARBA" id="ARBA00047639"/>
    </source>
</evidence>
<dbReference type="Proteomes" id="UP000283090">
    <property type="component" value="Unassembled WGS sequence"/>
</dbReference>
<feature type="compositionally biased region" description="Basic residues" evidence="18">
    <location>
        <begin position="599"/>
        <end position="613"/>
    </location>
</feature>
<dbReference type="STRING" id="97331.A0A436ZV75"/>
<dbReference type="AlphaFoldDB" id="A0A436ZV75"/>
<evidence type="ECO:0000256" key="1">
    <source>
        <dbReference type="ARBA" id="ARBA00004496"/>
    </source>
</evidence>
<dbReference type="FunFam" id="3.30.930.10:FF:000021">
    <property type="entry name" value="Probable histidine--tRNA ligase, mitochondrial"/>
    <property type="match status" value="1"/>
</dbReference>
<dbReference type="GeneID" id="93589581"/>
<comment type="function">
    <text evidence="15">Catalyzes the aminoacylation of histidyl-tRNA in both the cytoplasm and the mitochondrion.</text>
</comment>
<evidence type="ECO:0000256" key="12">
    <source>
        <dbReference type="ARBA" id="ARBA00023146"/>
    </source>
</evidence>
<feature type="compositionally biased region" description="Low complexity" evidence="18">
    <location>
        <begin position="704"/>
        <end position="718"/>
    </location>
</feature>
<comment type="caution">
    <text evidence="20">The sequence shown here is derived from an EMBL/GenBank/DDBJ whole genome shotgun (WGS) entry which is preliminary data.</text>
</comment>
<name>A0A436ZV75_ARTFL</name>
<evidence type="ECO:0000256" key="13">
    <source>
        <dbReference type="ARBA" id="ARBA00030619"/>
    </source>
</evidence>
<dbReference type="Pfam" id="PF03129">
    <property type="entry name" value="HGTP_anticodon"/>
    <property type="match status" value="1"/>
</dbReference>
<evidence type="ECO:0000256" key="10">
    <source>
        <dbReference type="ARBA" id="ARBA00022917"/>
    </source>
</evidence>
<comment type="similarity">
    <text evidence="3">Belongs to the ATG14 family.</text>
</comment>
<evidence type="ECO:0000256" key="11">
    <source>
        <dbReference type="ARBA" id="ARBA00023054"/>
    </source>
</evidence>
<dbReference type="InterPro" id="IPR041715">
    <property type="entry name" value="HisRS-like_core"/>
</dbReference>
<keyword evidence="10" id="KW-0648">Protein biosynthesis</keyword>
<dbReference type="InterPro" id="IPR006195">
    <property type="entry name" value="aa-tRNA-synth_II"/>
</dbReference>
<keyword evidence="8" id="KW-0547">Nucleotide-binding</keyword>
<sequence length="1230" mass="136998">MPRARLFSSIARQRLLPFVNIRSSTQLQLLGTQTSHFVRPSIISTLQPQPQLRYSSKSSNSDDMGKQQITLKTVKGSRDWAGVDIAVRDKIFEKITTTFKKHGAVSLDTPVFELKEVLAGKYGEDSKLIYDLADQGGEISSLRYDLTVPFARWLAMNPTVTSIKRYHLAKVYRRDQPAVSKGRMREFYQCDFDIAGTYDPMLPDAEIMRITVEILDGLNIGEYTIKLNHRQILDGLFEVCGVPKDKIRPISSAVDKLDKSPWEEVRKEMTEQKGLDPEVADKIGEFVLKKGGRDLLEELEKTESLASNESIKKGLSDLRLLFDYLDIFEVTPKISFDLSLARGLDYYTGIIYEVVTELSAPPAATQGPVVASSSKGKKKSKVNKDDPEADRSDDDTVGVGSIAAGGRYDELVGMFSGKGKIPCVGISFGVDRIYSIIRKRLENSPAALRSSDVDIYVMAMPEGSGENKNGFLKERMAIAKQLWEGGIKAEFLYKTCPKMQAQFKAAEVGGVPFAVIIFNEQLGLDTVRIKELGLPDGHPEKEGIPVAVKDLVEEVKKRLKSTGGIEQYISRIKLEEAQTVEAATIQHPISSHPLPSHLSRQRRNRQQPSRKGRTVFTSLLHARQPSKLDPIRHHRIPAPPPPPRSSSGSPAPDPYAHASPRLAAPPPGYPPSLVSHRPLPPPIHHGYSHAYETPNRHAPPPPSHSSRARLQQQQRMQRTVSEPLPSGVNGRPAKDDKSPPRAAAPPAPVGPCQVCERQLPKLTCKDCTRDKMYPLRYEIISVLMGNEKLEKEVEEGASNISAHGKFSEAVREKQELENTITGIQDRVDELRTELEEHRRYLADLKLKNQKRQQLLKETRNVLLQNKDILVEKVRKDTRVTNTKWNTLYERTAESRVFLCREIAGLNLLRQRRKKRAVEYMLNGVVIPDIRQIYNMNPNNITVALSHLSHMSVLIATYLGLKLPCEIILPIRDAPSPSIRNPRFSRARPLSTTLPLPQLHSVDSEQYAMFIEGVSMLVYNVAWLCWSQGLEEAAAEIEDVWQPGRNLYRLLLCTPTKHHQALVQWSEATQEAVTATPLAQGKKPQAVNMFLGRVNHSSAHSFLNSPQGLQHMARWKITLNNVIDRTKHLLVSETSNAEWDLIENEIEEDPAAKFISELGEFREDDKGKDGLAGSPQPAKAIPINIKKGGIGSIPAVGNGSPGVGSPSSGSGKRNAINGGTEVSAGWTKLKR</sequence>
<evidence type="ECO:0000313" key="21">
    <source>
        <dbReference type="Proteomes" id="UP000283090"/>
    </source>
</evidence>
<dbReference type="PROSITE" id="PS50862">
    <property type="entry name" value="AA_TRNA_LIGASE_II"/>
    <property type="match status" value="1"/>
</dbReference>
<keyword evidence="21" id="KW-1185">Reference proteome</keyword>
<evidence type="ECO:0000256" key="7">
    <source>
        <dbReference type="ARBA" id="ARBA00022598"/>
    </source>
</evidence>
<dbReference type="SUPFAM" id="SSF52954">
    <property type="entry name" value="Class II aaRS ABD-related"/>
    <property type="match status" value="1"/>
</dbReference>
<feature type="region of interest" description="Disordered" evidence="18">
    <location>
        <begin position="586"/>
        <end position="752"/>
    </location>
</feature>
<dbReference type="OrthoDB" id="1906957at2759"/>
<keyword evidence="6" id="KW-0963">Cytoplasm</keyword>
<reference evidence="20 21" key="1">
    <citation type="submission" date="2019-01" db="EMBL/GenBank/DDBJ databases">
        <title>Intercellular communication is required for trap formation in the nematode-trapping fungus Duddingtonia flagrans.</title>
        <authorList>
            <person name="Youssar L."/>
            <person name="Wernet V."/>
            <person name="Hensel N."/>
            <person name="Hildebrandt H.-G."/>
            <person name="Fischer R."/>
        </authorList>
    </citation>
    <scope>NUCLEOTIDE SEQUENCE [LARGE SCALE GENOMIC DNA]</scope>
    <source>
        <strain evidence="20 21">CBS H-5679</strain>
    </source>
</reference>
<dbReference type="Pfam" id="PF13393">
    <property type="entry name" value="tRNA-synt_His"/>
    <property type="match status" value="1"/>
</dbReference>
<feature type="coiled-coil region" evidence="17">
    <location>
        <begin position="806"/>
        <end position="847"/>
    </location>
</feature>
<dbReference type="GO" id="GO:0032543">
    <property type="term" value="P:mitochondrial translation"/>
    <property type="evidence" value="ECO:0007669"/>
    <property type="project" value="TreeGrafter"/>
</dbReference>
<dbReference type="RefSeq" id="XP_067488402.1">
    <property type="nucleotide sequence ID" value="XM_067636826.1"/>
</dbReference>
<keyword evidence="12" id="KW-0030">Aminoacyl-tRNA synthetase</keyword>
<evidence type="ECO:0000256" key="4">
    <source>
        <dbReference type="ARBA" id="ARBA00012815"/>
    </source>
</evidence>
<evidence type="ECO:0000256" key="6">
    <source>
        <dbReference type="ARBA" id="ARBA00022490"/>
    </source>
</evidence>
<evidence type="ECO:0000256" key="16">
    <source>
        <dbReference type="ARBA" id="ARBA00067413"/>
    </source>
</evidence>
<comment type="subcellular location">
    <subcellularLocation>
        <location evidence="1">Cytoplasm</location>
    </subcellularLocation>
</comment>
<dbReference type="GO" id="GO:0006427">
    <property type="term" value="P:histidyl-tRNA aminoacylation"/>
    <property type="evidence" value="ECO:0007669"/>
    <property type="project" value="TreeGrafter"/>
</dbReference>
<gene>
    <name evidence="20" type="ORF">DFL_007270</name>
</gene>
<dbReference type="GO" id="GO:0004821">
    <property type="term" value="F:histidine-tRNA ligase activity"/>
    <property type="evidence" value="ECO:0007669"/>
    <property type="project" value="UniProtKB-EC"/>
</dbReference>
<feature type="region of interest" description="Disordered" evidence="18">
    <location>
        <begin position="364"/>
        <end position="397"/>
    </location>
</feature>
<dbReference type="GO" id="GO:0005739">
    <property type="term" value="C:mitochondrion"/>
    <property type="evidence" value="ECO:0007669"/>
    <property type="project" value="TreeGrafter"/>
</dbReference>
<dbReference type="PANTHER" id="PTHR11476:SF7">
    <property type="entry name" value="HISTIDINE--TRNA LIGASE"/>
    <property type="match status" value="1"/>
</dbReference>
<evidence type="ECO:0000256" key="3">
    <source>
        <dbReference type="ARBA" id="ARBA00009574"/>
    </source>
</evidence>
<evidence type="ECO:0000256" key="9">
    <source>
        <dbReference type="ARBA" id="ARBA00022840"/>
    </source>
</evidence>
<organism evidence="20 21">
    <name type="scientific">Arthrobotrys flagrans</name>
    <name type="common">Nematode-trapping fungus</name>
    <name type="synonym">Trichothecium flagrans</name>
    <dbReference type="NCBI Taxonomy" id="97331"/>
    <lineage>
        <taxon>Eukaryota</taxon>
        <taxon>Fungi</taxon>
        <taxon>Dikarya</taxon>
        <taxon>Ascomycota</taxon>
        <taxon>Pezizomycotina</taxon>
        <taxon>Orbiliomycetes</taxon>
        <taxon>Orbiliales</taxon>
        <taxon>Orbiliaceae</taxon>
        <taxon>Arthrobotrys</taxon>
    </lineage>
</organism>
<evidence type="ECO:0000256" key="8">
    <source>
        <dbReference type="ARBA" id="ARBA00022741"/>
    </source>
</evidence>
<evidence type="ECO:0000259" key="19">
    <source>
        <dbReference type="PROSITE" id="PS50862"/>
    </source>
</evidence>
<dbReference type="EC" id="6.1.1.21" evidence="4"/>
<evidence type="ECO:0000313" key="20">
    <source>
        <dbReference type="EMBL" id="RVD82858.1"/>
    </source>
</evidence>
<feature type="region of interest" description="Disordered" evidence="18">
    <location>
        <begin position="1195"/>
        <end position="1230"/>
    </location>
</feature>
<dbReference type="GO" id="GO:0005524">
    <property type="term" value="F:ATP binding"/>
    <property type="evidence" value="ECO:0007669"/>
    <property type="project" value="UniProtKB-KW"/>
</dbReference>
<dbReference type="InterPro" id="IPR004154">
    <property type="entry name" value="Anticodon-bd"/>
</dbReference>
<dbReference type="PANTHER" id="PTHR11476">
    <property type="entry name" value="HISTIDYL-TRNA SYNTHETASE"/>
    <property type="match status" value="1"/>
</dbReference>
<keyword evidence="7" id="KW-0436">Ligase</keyword>
<accession>A0A436ZV75</accession>
<proteinExistence type="inferred from homology"/>
<dbReference type="Gene3D" id="3.30.930.10">
    <property type="entry name" value="Bira Bifunctional Protein, Domain 2"/>
    <property type="match status" value="1"/>
</dbReference>
<dbReference type="VEuPathDB" id="FungiDB:DFL_007270"/>
<comment type="similarity">
    <text evidence="2">Belongs to the class-II aminoacyl-tRNA synthetase family.</text>
</comment>
<dbReference type="CDD" id="cd00773">
    <property type="entry name" value="HisRS-like_core"/>
    <property type="match status" value="1"/>
</dbReference>
<dbReference type="SUPFAM" id="SSF55681">
    <property type="entry name" value="Class II aaRS and biotin synthetases"/>
    <property type="match status" value="1"/>
</dbReference>
<evidence type="ECO:0000256" key="2">
    <source>
        <dbReference type="ARBA" id="ARBA00008226"/>
    </source>
</evidence>
<dbReference type="FunFam" id="3.40.50.800:FF:000015">
    <property type="entry name" value="Histidyl-tRNA synthetase, mitochondrial"/>
    <property type="match status" value="1"/>
</dbReference>
<dbReference type="InterPro" id="IPR045864">
    <property type="entry name" value="aa-tRNA-synth_II/BPL/LPL"/>
</dbReference>
<dbReference type="EMBL" id="SAEB01000009">
    <property type="protein sequence ID" value="RVD82858.1"/>
    <property type="molecule type" value="Genomic_DNA"/>
</dbReference>
<protein>
    <recommendedName>
        <fullName evidence="5">Autophagy-related protein 14</fullName>
        <ecNumber evidence="4">6.1.1.21</ecNumber>
    </recommendedName>
    <alternativeName>
        <fullName evidence="16">Histidine--tRNA ligase, mitochondrial</fullName>
    </alternativeName>
    <alternativeName>
        <fullName evidence="13">Histidyl-tRNA synthetase</fullName>
    </alternativeName>
</protein>
<dbReference type="GO" id="GO:0032991">
    <property type="term" value="C:protein-containing complex"/>
    <property type="evidence" value="ECO:0007669"/>
    <property type="project" value="UniProtKB-ARBA"/>
</dbReference>
<dbReference type="Gene3D" id="3.40.50.800">
    <property type="entry name" value="Anticodon-binding domain"/>
    <property type="match status" value="1"/>
</dbReference>